<evidence type="ECO:0000313" key="1">
    <source>
        <dbReference type="EMBL" id="JAR97689.1"/>
    </source>
</evidence>
<proteinExistence type="predicted"/>
<sequence length="12" mass="1306">MESLLNSARIAT</sequence>
<protein>
    <submittedName>
        <fullName evidence="1">Gamma-soluble nsf attachment</fullName>
    </submittedName>
</protein>
<name>A0A170WHN5_TRIIF</name>
<organism evidence="1">
    <name type="scientific">Triatoma infestans</name>
    <name type="common">Assassin bug</name>
    <dbReference type="NCBI Taxonomy" id="30076"/>
    <lineage>
        <taxon>Eukaryota</taxon>
        <taxon>Metazoa</taxon>
        <taxon>Ecdysozoa</taxon>
        <taxon>Arthropoda</taxon>
        <taxon>Hexapoda</taxon>
        <taxon>Insecta</taxon>
        <taxon>Pterygota</taxon>
        <taxon>Neoptera</taxon>
        <taxon>Paraneoptera</taxon>
        <taxon>Hemiptera</taxon>
        <taxon>Heteroptera</taxon>
        <taxon>Panheteroptera</taxon>
        <taxon>Cimicomorpha</taxon>
        <taxon>Reduviidae</taxon>
        <taxon>Triatominae</taxon>
        <taxon>Triatoma</taxon>
    </lineage>
</organism>
<accession>A0A170WHN5</accession>
<reference evidence="1" key="1">
    <citation type="submission" date="2016-04" db="EMBL/GenBank/DDBJ databases">
        <authorList>
            <person name="Calderon-Fernandez G.M.Sr."/>
        </authorList>
    </citation>
    <scope>NUCLEOTIDE SEQUENCE</scope>
    <source>
        <strain evidence="1">Int1</strain>
        <tissue evidence="1">Integument</tissue>
    </source>
</reference>
<dbReference type="EMBL" id="GEMB01005633">
    <property type="protein sequence ID" value="JAR97689.1"/>
    <property type="molecule type" value="Transcribed_RNA"/>
</dbReference>
<reference evidence="1" key="2">
    <citation type="journal article" date="2017" name="J. Med. Entomol.">
        <title>Transcriptome Analysis of the Triatoma infestans (Hemiptera: Reduviidae) Integument.</title>
        <authorList>
            <person name="Calderon-Fernandez G.M."/>
            <person name="Moriconi D.E."/>
            <person name="Dulbecco A.B."/>
            <person name="Juarez M.P."/>
        </authorList>
    </citation>
    <scope>NUCLEOTIDE SEQUENCE</scope>
    <source>
        <strain evidence="1">Int1</strain>
        <tissue evidence="1">Integument</tissue>
    </source>
</reference>